<reference evidence="5 6" key="1">
    <citation type="submission" date="2020-04" db="EMBL/GenBank/DDBJ databases">
        <title>Characterization and engineering of Streptomyces griseofuscus DSM40191 as a potential heterologous host for expression of BGCs.</title>
        <authorList>
            <person name="Gren T."/>
            <person name="Whitford C.M."/>
            <person name="Mohite O.S."/>
            <person name="Joergensen T.S."/>
            <person name="Nielsen J.B."/>
            <person name="Lee S.Y."/>
            <person name="Weber T."/>
        </authorList>
    </citation>
    <scope>NUCLEOTIDE SEQUENCE [LARGE SCALE GENOMIC DNA]</scope>
    <source>
        <strain evidence="5 6">DSM 40191</strain>
    </source>
</reference>
<dbReference type="InterPro" id="IPR036291">
    <property type="entry name" value="NAD(P)-bd_dom_sf"/>
</dbReference>
<protein>
    <submittedName>
        <fullName evidence="5">2-deoxy-D-gluconate 3-dehydrogenase</fullName>
        <ecNumber evidence="5">1.1.1.125</ecNumber>
    </submittedName>
</protein>
<feature type="compositionally biased region" description="Polar residues" evidence="3">
    <location>
        <begin position="1"/>
        <end position="15"/>
    </location>
</feature>
<dbReference type="Gene3D" id="3.40.50.720">
    <property type="entry name" value="NAD(P)-binding Rossmann-like Domain"/>
    <property type="match status" value="1"/>
</dbReference>
<dbReference type="FunFam" id="3.40.50.720:FF:000084">
    <property type="entry name" value="Short-chain dehydrogenase reductase"/>
    <property type="match status" value="1"/>
</dbReference>
<dbReference type="AlphaFoldDB" id="A0A7H1PX39"/>
<proteinExistence type="inferred from homology"/>
<feature type="region of interest" description="Disordered" evidence="3">
    <location>
        <begin position="1"/>
        <end position="33"/>
    </location>
</feature>
<dbReference type="PRINTS" id="PR00081">
    <property type="entry name" value="GDHRDH"/>
</dbReference>
<dbReference type="GO" id="GO:0008678">
    <property type="term" value="F:2-deoxy-D-gluconate 3-dehydrogenase activity"/>
    <property type="evidence" value="ECO:0007669"/>
    <property type="project" value="UniProtKB-EC"/>
</dbReference>
<name>A0A7H1PX39_9ACTN</name>
<dbReference type="Pfam" id="PF13561">
    <property type="entry name" value="adh_short_C2"/>
    <property type="match status" value="1"/>
</dbReference>
<sequence>MNTTNHSTNAPGRSTDTADRPTNVMDRPTTATGRSTNVMDLFRLDDARALVTGASRGIGKAVAEALADAGCDLALTARTLPALEDTVRAVQERGRKAVVLDGDLARPGVAEALVDRASAALGGLDIVVHNAGTLPTAADGSPLMAPLQHARQEDWEAVVAVNLNATAALCRAAHPHLAQSSRASLILMSSAAGIVGAPMMEAYAATKAAQISLTRSLAVGWARQGIRVNALCPGWTRTDMTAFASAPGPVSDWLTSHVPMGRWADADEVVGAALFLAAPASSIVTGHALVVDGGLSVADGGLAGHPKPPSPFAAE</sequence>
<evidence type="ECO:0000259" key="4">
    <source>
        <dbReference type="SMART" id="SM00822"/>
    </source>
</evidence>
<dbReference type="InterPro" id="IPR057326">
    <property type="entry name" value="KR_dom"/>
</dbReference>
<dbReference type="PANTHER" id="PTHR42760">
    <property type="entry name" value="SHORT-CHAIN DEHYDROGENASES/REDUCTASES FAMILY MEMBER"/>
    <property type="match status" value="1"/>
</dbReference>
<evidence type="ECO:0000313" key="5">
    <source>
        <dbReference type="EMBL" id="QNT92619.1"/>
    </source>
</evidence>
<accession>A0A7H1PX39</accession>
<dbReference type="KEGG" id="sgf:HEP81_02293"/>
<keyword evidence="2 5" id="KW-0560">Oxidoreductase</keyword>
<evidence type="ECO:0000256" key="1">
    <source>
        <dbReference type="ARBA" id="ARBA00006484"/>
    </source>
</evidence>
<dbReference type="PRINTS" id="PR00080">
    <property type="entry name" value="SDRFAMILY"/>
</dbReference>
<dbReference type="EMBL" id="CP051006">
    <property type="protein sequence ID" value="QNT92619.1"/>
    <property type="molecule type" value="Genomic_DNA"/>
</dbReference>
<dbReference type="SUPFAM" id="SSF51735">
    <property type="entry name" value="NAD(P)-binding Rossmann-fold domains"/>
    <property type="match status" value="1"/>
</dbReference>
<evidence type="ECO:0000256" key="2">
    <source>
        <dbReference type="ARBA" id="ARBA00023002"/>
    </source>
</evidence>
<dbReference type="PANTHER" id="PTHR42760:SF115">
    <property type="entry name" value="3-OXOACYL-[ACYL-CARRIER-PROTEIN] REDUCTASE FABG"/>
    <property type="match status" value="1"/>
</dbReference>
<dbReference type="InterPro" id="IPR002347">
    <property type="entry name" value="SDR_fam"/>
</dbReference>
<feature type="domain" description="Ketoreductase" evidence="4">
    <location>
        <begin position="47"/>
        <end position="266"/>
    </location>
</feature>
<evidence type="ECO:0000313" key="6">
    <source>
        <dbReference type="Proteomes" id="UP000516422"/>
    </source>
</evidence>
<gene>
    <name evidence="5" type="ORF">HEP81_02293</name>
</gene>
<evidence type="ECO:0000256" key="3">
    <source>
        <dbReference type="SAM" id="MobiDB-lite"/>
    </source>
</evidence>
<dbReference type="Proteomes" id="UP000516422">
    <property type="component" value="Chromosome"/>
</dbReference>
<dbReference type="SMART" id="SM00822">
    <property type="entry name" value="PKS_KR"/>
    <property type="match status" value="1"/>
</dbReference>
<comment type="similarity">
    <text evidence="1">Belongs to the short-chain dehydrogenases/reductases (SDR) family.</text>
</comment>
<dbReference type="EC" id="1.1.1.125" evidence="5"/>
<dbReference type="CDD" id="cd05233">
    <property type="entry name" value="SDR_c"/>
    <property type="match status" value="1"/>
</dbReference>
<organism evidence="5 6">
    <name type="scientific">Streptomyces griseofuscus</name>
    <dbReference type="NCBI Taxonomy" id="146922"/>
    <lineage>
        <taxon>Bacteria</taxon>
        <taxon>Bacillati</taxon>
        <taxon>Actinomycetota</taxon>
        <taxon>Actinomycetes</taxon>
        <taxon>Kitasatosporales</taxon>
        <taxon>Streptomycetaceae</taxon>
        <taxon>Streptomyces</taxon>
    </lineage>
</organism>